<dbReference type="AlphaFoldDB" id="A0A7W9ZF58"/>
<evidence type="ECO:0000313" key="2">
    <source>
        <dbReference type="Proteomes" id="UP000544872"/>
    </source>
</evidence>
<dbReference type="Proteomes" id="UP000544872">
    <property type="component" value="Unassembled WGS sequence"/>
</dbReference>
<evidence type="ECO:0008006" key="3">
    <source>
        <dbReference type="Google" id="ProtNLM"/>
    </source>
</evidence>
<sequence length="320" mass="33986">MTADSQNMGRDVTLCGWRVRSAVPLPALLPWSGDDRPPDITIRIGRVAVPEGLPFQRAFMRIAADGTGWVTVPDVVRMQIRGGAEVTVDPLIDVGAPDIALFLLGSGLGVLCHQRRILPLHGSCVELDGQAILFCGPSGQGKSTLAAALAAQGLRVLSDDVTPVLLPPDGPPLAVPSYPRQKLWQDSLTALGLTAGERVRQAGEIEKFSCDLAARFCPRPLPVAAAIHLTTEKKPGQPLLSPLRGGTGLLVLRRSVYRAEIAGWLRPEDGLFHDLVRLASGVALATLRRPADLARLDAFAAALPDHLRATFIREGSSGAG</sequence>
<protein>
    <recommendedName>
        <fullName evidence="3">Hpr(Ser) kinase/phosphatase</fullName>
    </recommendedName>
</protein>
<dbReference type="RefSeq" id="WP_184263183.1">
    <property type="nucleotide sequence ID" value="NZ_JACIIX010000005.1"/>
</dbReference>
<reference evidence="1 2" key="1">
    <citation type="submission" date="2020-08" db="EMBL/GenBank/DDBJ databases">
        <title>Genomic Encyclopedia of Type Strains, Phase IV (KMG-IV): sequencing the most valuable type-strain genomes for metagenomic binning, comparative biology and taxonomic classification.</title>
        <authorList>
            <person name="Goeker M."/>
        </authorList>
    </citation>
    <scope>NUCLEOTIDE SEQUENCE [LARGE SCALE GENOMIC DNA]</scope>
    <source>
        <strain evidence="1 2">DSM 11590</strain>
    </source>
</reference>
<proteinExistence type="predicted"/>
<evidence type="ECO:0000313" key="1">
    <source>
        <dbReference type="EMBL" id="MBB6210353.1"/>
    </source>
</evidence>
<name>A0A7W9ZF58_NOVIT</name>
<gene>
    <name evidence="1" type="ORF">FHS48_001768</name>
</gene>
<comment type="caution">
    <text evidence="1">The sequence shown here is derived from an EMBL/GenBank/DDBJ whole genome shotgun (WGS) entry which is preliminary data.</text>
</comment>
<organism evidence="1 2">
    <name type="scientific">Novispirillum itersonii</name>
    <name type="common">Aquaspirillum itersonii</name>
    <dbReference type="NCBI Taxonomy" id="189"/>
    <lineage>
        <taxon>Bacteria</taxon>
        <taxon>Pseudomonadati</taxon>
        <taxon>Pseudomonadota</taxon>
        <taxon>Alphaproteobacteria</taxon>
        <taxon>Rhodospirillales</taxon>
        <taxon>Novispirillaceae</taxon>
        <taxon>Novispirillum</taxon>
    </lineage>
</organism>
<dbReference type="Gene3D" id="3.40.50.300">
    <property type="entry name" value="P-loop containing nucleotide triphosphate hydrolases"/>
    <property type="match status" value="1"/>
</dbReference>
<dbReference type="SUPFAM" id="SSF53795">
    <property type="entry name" value="PEP carboxykinase-like"/>
    <property type="match status" value="1"/>
</dbReference>
<keyword evidence="2" id="KW-1185">Reference proteome</keyword>
<dbReference type="EMBL" id="JACIIX010000005">
    <property type="protein sequence ID" value="MBB6210353.1"/>
    <property type="molecule type" value="Genomic_DNA"/>
</dbReference>
<dbReference type="InterPro" id="IPR027417">
    <property type="entry name" value="P-loop_NTPase"/>
</dbReference>
<accession>A0A7W9ZF58</accession>